<evidence type="ECO:0000259" key="1">
    <source>
        <dbReference type="PROSITE" id="PS51186"/>
    </source>
</evidence>
<gene>
    <name evidence="2" type="ORF">JQM67_10520</name>
</gene>
<dbReference type="InterPro" id="IPR000182">
    <property type="entry name" value="GNAT_dom"/>
</dbReference>
<dbReference type="Gene3D" id="3.40.630.30">
    <property type="match status" value="1"/>
</dbReference>
<evidence type="ECO:0000313" key="3">
    <source>
        <dbReference type="Proteomes" id="UP001299220"/>
    </source>
</evidence>
<reference evidence="2 3" key="1">
    <citation type="submission" date="2020-12" db="EMBL/GenBank/DDBJ databases">
        <title>Whole genome sequences of gut porcine anaerobes.</title>
        <authorList>
            <person name="Kubasova T."/>
            <person name="Jahodarova E."/>
            <person name="Rychlik I."/>
        </authorList>
    </citation>
    <scope>NUCLEOTIDE SEQUENCE [LARGE SCALE GENOMIC DNA]</scope>
    <source>
        <strain evidence="2 3">An867</strain>
    </source>
</reference>
<protein>
    <submittedName>
        <fullName evidence="2">GNAT family N-acetyltransferase</fullName>
    </submittedName>
</protein>
<comment type="caution">
    <text evidence="2">The sequence shown here is derived from an EMBL/GenBank/DDBJ whole genome shotgun (WGS) entry which is preliminary data.</text>
</comment>
<evidence type="ECO:0000313" key="2">
    <source>
        <dbReference type="EMBL" id="MCF2653035.1"/>
    </source>
</evidence>
<dbReference type="InterPro" id="IPR016181">
    <property type="entry name" value="Acyl_CoA_acyltransferase"/>
</dbReference>
<name>A0ABS9CQI9_9FIRM</name>
<proteinExistence type="predicted"/>
<organism evidence="2 3">
    <name type="scientific">Anaeromassilibacillus senegalensis</name>
    <dbReference type="NCBI Taxonomy" id="1673717"/>
    <lineage>
        <taxon>Bacteria</taxon>
        <taxon>Bacillati</taxon>
        <taxon>Bacillota</taxon>
        <taxon>Clostridia</taxon>
        <taxon>Eubacteriales</taxon>
        <taxon>Acutalibacteraceae</taxon>
        <taxon>Anaeromassilibacillus</taxon>
    </lineage>
</organism>
<dbReference type="Proteomes" id="UP001299220">
    <property type="component" value="Unassembled WGS sequence"/>
</dbReference>
<dbReference type="SUPFAM" id="SSF55729">
    <property type="entry name" value="Acyl-CoA N-acyltransferases (Nat)"/>
    <property type="match status" value="1"/>
</dbReference>
<dbReference type="RefSeq" id="WP_235324062.1">
    <property type="nucleotide sequence ID" value="NZ_JAFBIT010000003.1"/>
</dbReference>
<accession>A0ABS9CQI9</accession>
<feature type="domain" description="N-acetyltransferase" evidence="1">
    <location>
        <begin position="2"/>
        <end position="159"/>
    </location>
</feature>
<dbReference type="EMBL" id="JAFBIT010000003">
    <property type="protein sequence ID" value="MCF2653035.1"/>
    <property type="molecule type" value="Genomic_DNA"/>
</dbReference>
<sequence>MVTLRKVDLSNIWAVLELSVDETQKSFVADNAASILEAYATQASGFTALPFGIYEDETPVGFVMFGYDALGDEDEPKVAVKNYCIWRFMIDRRFQGRGLGKTALAVSLDYLRTRPCGEAAQCWLSYEPENAAARALYHAAGFHENGEICGGEIVAVLDL</sequence>
<dbReference type="CDD" id="cd04301">
    <property type="entry name" value="NAT_SF"/>
    <property type="match status" value="1"/>
</dbReference>
<keyword evidence="3" id="KW-1185">Reference proteome</keyword>
<dbReference type="Pfam" id="PF00583">
    <property type="entry name" value="Acetyltransf_1"/>
    <property type="match status" value="1"/>
</dbReference>
<dbReference type="PROSITE" id="PS51186">
    <property type="entry name" value="GNAT"/>
    <property type="match status" value="1"/>
</dbReference>